<dbReference type="Gene3D" id="3.40.1190.20">
    <property type="match status" value="1"/>
</dbReference>
<keyword evidence="2" id="KW-0808">Transferase</keyword>
<evidence type="ECO:0000256" key="4">
    <source>
        <dbReference type="ARBA" id="ARBA00022777"/>
    </source>
</evidence>
<evidence type="ECO:0000313" key="7">
    <source>
        <dbReference type="EMBL" id="OYN88786.1"/>
    </source>
</evidence>
<evidence type="ECO:0000256" key="3">
    <source>
        <dbReference type="ARBA" id="ARBA00022741"/>
    </source>
</evidence>
<comment type="similarity">
    <text evidence="1">Belongs to the carbohydrate kinase PfkB family.</text>
</comment>
<dbReference type="GO" id="GO:0016301">
    <property type="term" value="F:kinase activity"/>
    <property type="evidence" value="ECO:0007669"/>
    <property type="project" value="UniProtKB-KW"/>
</dbReference>
<proteinExistence type="inferred from homology"/>
<dbReference type="EMBL" id="NMVI01000011">
    <property type="protein sequence ID" value="OYN88786.1"/>
    <property type="molecule type" value="Genomic_DNA"/>
</dbReference>
<dbReference type="PANTHER" id="PTHR43085">
    <property type="entry name" value="HEXOKINASE FAMILY MEMBER"/>
    <property type="match status" value="1"/>
</dbReference>
<keyword evidence="5" id="KW-0067">ATP-binding</keyword>
<keyword evidence="3" id="KW-0547">Nucleotide-binding</keyword>
<keyword evidence="4 7" id="KW-0418">Kinase</keyword>
<evidence type="ECO:0000256" key="5">
    <source>
        <dbReference type="ARBA" id="ARBA00022840"/>
    </source>
</evidence>
<protein>
    <submittedName>
        <fullName evidence="7">Sugar kinase</fullName>
    </submittedName>
</protein>
<sequence>MGRIWTMGETMVSLRADASVAMATRWTTHVAGAESNVAIGLARLGHDVTWASRLGDDAFGDLIRRELRAEGVRVEAAADNRRRTGFMFLSPASFGWAADYHRALSAASAMGPEMADLVRASTPELVVLSGITPALGDRPAEATRAVLAAAKELGAPVVFDVNFRGKLWTAEQAGQALAPLLAYVDVLVGSDEELAMLGTADESALIDRGPAEVLTKLGAQGARYTSATESFEVPTKPATVVDAVGAGDAFVAGYVAGLLDGLTPAERMARANLMGRAAVTHRGDFEGLPTIKQLRAQELAPQDDVAR</sequence>
<dbReference type="AlphaFoldDB" id="A0A255EB78"/>
<organism evidence="7 8">
    <name type="scientific">Parenemella sanctibonifatiensis</name>
    <dbReference type="NCBI Taxonomy" id="2016505"/>
    <lineage>
        <taxon>Bacteria</taxon>
        <taxon>Bacillati</taxon>
        <taxon>Actinomycetota</taxon>
        <taxon>Actinomycetes</taxon>
        <taxon>Propionibacteriales</taxon>
        <taxon>Propionibacteriaceae</taxon>
        <taxon>Parenemella</taxon>
    </lineage>
</organism>
<feature type="domain" description="Carbohydrate kinase PfkB" evidence="6">
    <location>
        <begin position="6"/>
        <end position="290"/>
    </location>
</feature>
<dbReference type="PANTHER" id="PTHR43085:SF1">
    <property type="entry name" value="PSEUDOURIDINE KINASE-RELATED"/>
    <property type="match status" value="1"/>
</dbReference>
<dbReference type="InterPro" id="IPR029056">
    <property type="entry name" value="Ribokinase-like"/>
</dbReference>
<name>A0A255EB78_9ACTN</name>
<dbReference type="Proteomes" id="UP000216533">
    <property type="component" value="Unassembled WGS sequence"/>
</dbReference>
<dbReference type="InterPro" id="IPR011611">
    <property type="entry name" value="PfkB_dom"/>
</dbReference>
<dbReference type="CDD" id="cd01166">
    <property type="entry name" value="KdgK"/>
    <property type="match status" value="1"/>
</dbReference>
<comment type="caution">
    <text evidence="7">The sequence shown here is derived from an EMBL/GenBank/DDBJ whole genome shotgun (WGS) entry which is preliminary data.</text>
</comment>
<dbReference type="Pfam" id="PF00294">
    <property type="entry name" value="PfkB"/>
    <property type="match status" value="1"/>
</dbReference>
<dbReference type="InterPro" id="IPR050306">
    <property type="entry name" value="PfkB_Carbo_kinase"/>
</dbReference>
<gene>
    <name evidence="7" type="ORF">CGZ92_03525</name>
</gene>
<evidence type="ECO:0000313" key="8">
    <source>
        <dbReference type="Proteomes" id="UP000216533"/>
    </source>
</evidence>
<dbReference type="RefSeq" id="WP_094450001.1">
    <property type="nucleotide sequence ID" value="NZ_NMVI01000011.1"/>
</dbReference>
<dbReference type="GO" id="GO:0005524">
    <property type="term" value="F:ATP binding"/>
    <property type="evidence" value="ECO:0007669"/>
    <property type="project" value="UniProtKB-KW"/>
</dbReference>
<reference evidence="7 8" key="1">
    <citation type="submission" date="2017-07" db="EMBL/GenBank/DDBJ databases">
        <title>Draft whole genome sequences of clinical Proprionibacteriaceae strains.</title>
        <authorList>
            <person name="Bernier A.-M."/>
            <person name="Bernard K."/>
            <person name="Domingo M.-C."/>
        </authorList>
    </citation>
    <scope>NUCLEOTIDE SEQUENCE [LARGE SCALE GENOMIC DNA]</scope>
    <source>
        <strain evidence="7 8">NML 160184</strain>
    </source>
</reference>
<accession>A0A255EB78</accession>
<dbReference type="SUPFAM" id="SSF53613">
    <property type="entry name" value="Ribokinase-like"/>
    <property type="match status" value="1"/>
</dbReference>
<evidence type="ECO:0000256" key="1">
    <source>
        <dbReference type="ARBA" id="ARBA00010688"/>
    </source>
</evidence>
<evidence type="ECO:0000256" key="2">
    <source>
        <dbReference type="ARBA" id="ARBA00022679"/>
    </source>
</evidence>
<evidence type="ECO:0000259" key="6">
    <source>
        <dbReference type="Pfam" id="PF00294"/>
    </source>
</evidence>